<dbReference type="AlphaFoldDB" id="A0A8D3Y568"/>
<accession>A0A8D3Y568</accession>
<proteinExistence type="predicted"/>
<evidence type="ECO:0000313" key="1">
    <source>
        <dbReference type="EMBL" id="AJE17413.1"/>
    </source>
</evidence>
<reference evidence="1 2" key="2">
    <citation type="journal article" name="Genome Announc.">
        <title>Complete Genome Sequence of Pseudomonas balearica DSM 6083T.</title>
        <authorList>
            <person name="Bennasar-Figueras A."/>
            <person name="Salva-Serra F."/>
            <person name="Jaen-Luchoro D."/>
            <person name="Segui C."/>
            <person name="Aliaga F."/>
            <person name="Busquets A."/>
            <person name="Gomila M."/>
            <person name="Moore E.R."/>
            <person name="Lalucat J."/>
        </authorList>
    </citation>
    <scope>NUCLEOTIDE SEQUENCE [LARGE SCALE GENOMIC DNA]</scope>
    <source>
        <strain evidence="2">DSM 6083</strain>
    </source>
</reference>
<dbReference type="Proteomes" id="UP000031271">
    <property type="component" value="Chromosome"/>
</dbReference>
<evidence type="ECO:0000313" key="2">
    <source>
        <dbReference type="Proteomes" id="UP000031271"/>
    </source>
</evidence>
<gene>
    <name evidence="1" type="ORF">CL52_19570</name>
</gene>
<reference evidence="2" key="1">
    <citation type="submission" date="2014-03" db="EMBL/GenBank/DDBJ databases">
        <title>Complete genome of Pseudomonas balearica DSM 6083T, a sewage water isolate from an enrichment with 2-methylnaphthalene.</title>
        <authorList>
            <person name="Salva-Serra F."/>
            <person name="Jaen-Luchoro D."/>
            <person name="Busquets A."/>
            <person name="Pena A."/>
            <person name="Gomila M."/>
            <person name="Bosch R."/>
            <person name="Nogales B."/>
            <person name="Garcia-Valdes E."/>
            <person name="Lalucat J."/>
            <person name="Bennasar A."/>
        </authorList>
    </citation>
    <scope>NUCLEOTIDE SEQUENCE [LARGE SCALE GENOMIC DNA]</scope>
    <source>
        <strain evidence="2">DSM 6083</strain>
    </source>
</reference>
<dbReference type="EMBL" id="CP007511">
    <property type="protein sequence ID" value="AJE17413.1"/>
    <property type="molecule type" value="Genomic_DNA"/>
</dbReference>
<name>A0A8D3Y568_9GAMM</name>
<dbReference type="KEGG" id="pbm:CL52_19570"/>
<organism evidence="1 2">
    <name type="scientific">Stutzerimonas balearica DSM 6083</name>
    <dbReference type="NCBI Taxonomy" id="1123016"/>
    <lineage>
        <taxon>Bacteria</taxon>
        <taxon>Pseudomonadati</taxon>
        <taxon>Pseudomonadota</taxon>
        <taxon>Gammaproteobacteria</taxon>
        <taxon>Pseudomonadales</taxon>
        <taxon>Pseudomonadaceae</taxon>
        <taxon>Stutzerimonas</taxon>
    </lineage>
</organism>
<sequence length="79" mass="8916">MNGFAGRSRAVQIVGRISIDKSLLYGHTQDTGDVLTESAGRFQGIATLSYLKWRHQVPRFQFRDRARSESGEQVLLHPT</sequence>
<protein>
    <submittedName>
        <fullName evidence="1">Uncharacterized protein</fullName>
    </submittedName>
</protein>